<dbReference type="PANTHER" id="PTHR32278">
    <property type="entry name" value="F-BOX DOMAIN-CONTAINING PROTEIN"/>
    <property type="match status" value="1"/>
</dbReference>
<dbReference type="Pfam" id="PF00646">
    <property type="entry name" value="F-box"/>
    <property type="match status" value="1"/>
</dbReference>
<dbReference type="Proteomes" id="UP001293593">
    <property type="component" value="Unassembled WGS sequence"/>
</dbReference>
<accession>A0AAE1NAE0</accession>
<protein>
    <recommendedName>
        <fullName evidence="1">F-box domain-containing protein</fullName>
    </recommendedName>
</protein>
<dbReference type="SUPFAM" id="SSF81383">
    <property type="entry name" value="F-box domain"/>
    <property type="match status" value="1"/>
</dbReference>
<evidence type="ECO:0000259" key="1">
    <source>
        <dbReference type="PROSITE" id="PS50181"/>
    </source>
</evidence>
<dbReference type="Pfam" id="PF14299">
    <property type="entry name" value="PP2"/>
    <property type="match status" value="1"/>
</dbReference>
<dbReference type="InterPro" id="IPR001810">
    <property type="entry name" value="F-box_dom"/>
</dbReference>
<feature type="domain" description="F-box" evidence="1">
    <location>
        <begin position="1"/>
        <end position="47"/>
    </location>
</feature>
<dbReference type="InterPro" id="IPR036047">
    <property type="entry name" value="F-box-like_dom_sf"/>
</dbReference>
<keyword evidence="3" id="KW-1185">Reference proteome</keyword>
<dbReference type="PROSITE" id="PS50181">
    <property type="entry name" value="FBOX"/>
    <property type="match status" value="1"/>
</dbReference>
<gene>
    <name evidence="2" type="ORF">QN277_002249</name>
</gene>
<name>A0AAE1NAE0_9FABA</name>
<evidence type="ECO:0000313" key="2">
    <source>
        <dbReference type="EMBL" id="KAK4285565.1"/>
    </source>
</evidence>
<dbReference type="EMBL" id="JAWXYG010000001">
    <property type="protein sequence ID" value="KAK4285565.1"/>
    <property type="molecule type" value="Genomic_DNA"/>
</dbReference>
<organism evidence="2 3">
    <name type="scientific">Acacia crassicarpa</name>
    <name type="common">northern wattle</name>
    <dbReference type="NCBI Taxonomy" id="499986"/>
    <lineage>
        <taxon>Eukaryota</taxon>
        <taxon>Viridiplantae</taxon>
        <taxon>Streptophyta</taxon>
        <taxon>Embryophyta</taxon>
        <taxon>Tracheophyta</taxon>
        <taxon>Spermatophyta</taxon>
        <taxon>Magnoliopsida</taxon>
        <taxon>eudicotyledons</taxon>
        <taxon>Gunneridae</taxon>
        <taxon>Pentapetalae</taxon>
        <taxon>rosids</taxon>
        <taxon>fabids</taxon>
        <taxon>Fabales</taxon>
        <taxon>Fabaceae</taxon>
        <taxon>Caesalpinioideae</taxon>
        <taxon>mimosoid clade</taxon>
        <taxon>Acacieae</taxon>
        <taxon>Acacia</taxon>
    </lineage>
</organism>
<proteinExistence type="predicted"/>
<dbReference type="Gene3D" id="1.20.1280.50">
    <property type="match status" value="1"/>
</dbReference>
<dbReference type="PANTHER" id="PTHR32278:SF111">
    <property type="entry name" value="F-BOX PROTEIN PP2-B12-RELATED"/>
    <property type="match status" value="1"/>
</dbReference>
<comment type="caution">
    <text evidence="2">The sequence shown here is derived from an EMBL/GenBank/DDBJ whole genome shotgun (WGS) entry which is preliminary data.</text>
</comment>
<dbReference type="InterPro" id="IPR025886">
    <property type="entry name" value="PP2-like"/>
</dbReference>
<dbReference type="SMART" id="SM00256">
    <property type="entry name" value="FBOX"/>
    <property type="match status" value="1"/>
</dbReference>
<reference evidence="2" key="1">
    <citation type="submission" date="2023-10" db="EMBL/GenBank/DDBJ databases">
        <title>Chromosome-level genome of the transformable northern wattle, Acacia crassicarpa.</title>
        <authorList>
            <person name="Massaro I."/>
            <person name="Sinha N.R."/>
            <person name="Poethig S."/>
            <person name="Leichty A.R."/>
        </authorList>
    </citation>
    <scope>NUCLEOTIDE SEQUENCE</scope>
    <source>
        <strain evidence="2">Acra3RX</strain>
        <tissue evidence="2">Leaf</tissue>
    </source>
</reference>
<evidence type="ECO:0000313" key="3">
    <source>
        <dbReference type="Proteomes" id="UP001293593"/>
    </source>
</evidence>
<sequence>MGMMEILPRECICKIISFTTPKDACRSSAVSSAFKECVDSDETWEAFLPSDCRDLISRSSSPNLISLPTKQLYLHLADHPLLLADKTMSFSLAKESGKKCYMIGAKGLCVIWGDTPRYWNWICIPQSRFSHVAELNHVWWFEVKGSLNIKLLSPKTQYDVFFIFMFGNESYGFTEALVNFSITKGGEGRSLGVVLDPPGIEVMQREDGWMEVKAGEFFTEEEEGEGLVEFRAWQTEAYIKAGIFIEGIEFRPTKIE</sequence>
<dbReference type="CDD" id="cd22162">
    <property type="entry name" value="F-box_AtSKIP3-like"/>
    <property type="match status" value="1"/>
</dbReference>
<dbReference type="AlphaFoldDB" id="A0AAE1NAE0"/>